<sequence>MKLREIEFGPCLDAPGVRGFLREGYWPHHLPFFKNWYNFEGSTRVAKTTTLNKRQPPFAGNMPLFGYERHFTPIERFPRCIWFSFIRSETLNAVGLTGPGAQELVDTGYLYNPGPFMISYMSVAGSPEERLEECEQFVTLLEKSGKLHRWQTGLQLNLSCPNTGLDTSHLVEEGVAMLNIAARLGIPLLVKLNLHAPIEAAKEIANHEACNGLCFTNALPFGSLKSIRWEKKFPDGSPLYNRNKQFGGGGYSGPEMLGMVIQYARSLRKAGVEKPFNVGGGIRSASNVDTLVSEGGLIRGHDSIFFASAAIVRPWNIHGIIRRAHELLGI</sequence>
<dbReference type="AlphaFoldDB" id="A0A1F4XYU4"/>
<gene>
    <name evidence="1" type="ORF">A2949_03290</name>
</gene>
<dbReference type="Proteomes" id="UP000178585">
    <property type="component" value="Unassembled WGS sequence"/>
</dbReference>
<name>A0A1F4XYU4_9BACT</name>
<dbReference type="InterPro" id="IPR013785">
    <property type="entry name" value="Aldolase_TIM"/>
</dbReference>
<evidence type="ECO:0000313" key="2">
    <source>
        <dbReference type="Proteomes" id="UP000178585"/>
    </source>
</evidence>
<comment type="caution">
    <text evidence="1">The sequence shown here is derived from an EMBL/GenBank/DDBJ whole genome shotgun (WGS) entry which is preliminary data.</text>
</comment>
<dbReference type="Gene3D" id="3.20.20.70">
    <property type="entry name" value="Aldolase class I"/>
    <property type="match status" value="1"/>
</dbReference>
<protein>
    <submittedName>
        <fullName evidence="1">Uncharacterized protein</fullName>
    </submittedName>
</protein>
<proteinExistence type="predicted"/>
<dbReference type="SUPFAM" id="SSF51395">
    <property type="entry name" value="FMN-linked oxidoreductases"/>
    <property type="match status" value="1"/>
</dbReference>
<organism evidence="1 2">
    <name type="scientific">Candidatus Adlerbacteria bacterium RIFCSPLOWO2_01_FULL_54_21b</name>
    <dbReference type="NCBI Taxonomy" id="1797245"/>
    <lineage>
        <taxon>Bacteria</taxon>
        <taxon>Candidatus Adleribacteriota</taxon>
    </lineage>
</organism>
<reference evidence="1 2" key="1">
    <citation type="journal article" date="2016" name="Nat. Commun.">
        <title>Thousands of microbial genomes shed light on interconnected biogeochemical processes in an aquifer system.</title>
        <authorList>
            <person name="Anantharaman K."/>
            <person name="Brown C.T."/>
            <person name="Hug L.A."/>
            <person name="Sharon I."/>
            <person name="Castelle C.J."/>
            <person name="Probst A.J."/>
            <person name="Thomas B.C."/>
            <person name="Singh A."/>
            <person name="Wilkins M.J."/>
            <person name="Karaoz U."/>
            <person name="Brodie E.L."/>
            <person name="Williams K.H."/>
            <person name="Hubbard S.S."/>
            <person name="Banfield J.F."/>
        </authorList>
    </citation>
    <scope>NUCLEOTIDE SEQUENCE [LARGE SCALE GENOMIC DNA]</scope>
</reference>
<dbReference type="EMBL" id="MEWZ01000015">
    <property type="protein sequence ID" value="OGC86758.1"/>
    <property type="molecule type" value="Genomic_DNA"/>
</dbReference>
<accession>A0A1F4XYU4</accession>
<evidence type="ECO:0000313" key="1">
    <source>
        <dbReference type="EMBL" id="OGC86758.1"/>
    </source>
</evidence>
<dbReference type="STRING" id="1797245.A2949_03290"/>